<dbReference type="InterPro" id="IPR012337">
    <property type="entry name" value="RNaseH-like_sf"/>
</dbReference>
<dbReference type="PANTHER" id="PTHR46888:SF13">
    <property type="entry name" value="RIBONUCLEASE H"/>
    <property type="match status" value="1"/>
</dbReference>
<dbReference type="Gene3D" id="4.10.60.10">
    <property type="entry name" value="Zinc finger, CCHC-type"/>
    <property type="match status" value="1"/>
</dbReference>
<dbReference type="SUPFAM" id="SSF47353">
    <property type="entry name" value="Retrovirus capsid dimerization domain-like"/>
    <property type="match status" value="1"/>
</dbReference>
<dbReference type="Ensembl" id="ENSMMDT00005042873.1">
    <property type="protein sequence ID" value="ENSMMDP00005042022.1"/>
    <property type="gene ID" value="ENSMMDG00005019362.1"/>
</dbReference>
<dbReference type="Pfam" id="PF00665">
    <property type="entry name" value="rve"/>
    <property type="match status" value="1"/>
</dbReference>
<evidence type="ECO:0008006" key="5">
    <source>
        <dbReference type="Google" id="ProtNLM"/>
    </source>
</evidence>
<evidence type="ECO:0000259" key="2">
    <source>
        <dbReference type="PROSITE" id="PS50994"/>
    </source>
</evidence>
<dbReference type="Pfam" id="PF02023">
    <property type="entry name" value="SCAN"/>
    <property type="match status" value="1"/>
</dbReference>
<dbReference type="PROSITE" id="PS50994">
    <property type="entry name" value="INTEGRASE"/>
    <property type="match status" value="1"/>
</dbReference>
<evidence type="ECO:0000259" key="1">
    <source>
        <dbReference type="PROSITE" id="PS50804"/>
    </source>
</evidence>
<dbReference type="GO" id="GO:0015074">
    <property type="term" value="P:DNA integration"/>
    <property type="evidence" value="ECO:0007669"/>
    <property type="project" value="InterPro"/>
</dbReference>
<dbReference type="InterPro" id="IPR003309">
    <property type="entry name" value="SCAN_dom"/>
</dbReference>
<proteinExistence type="predicted"/>
<dbReference type="InterPro" id="IPR036397">
    <property type="entry name" value="RNaseH_sf"/>
</dbReference>
<dbReference type="Gene3D" id="3.30.420.10">
    <property type="entry name" value="Ribonuclease H-like superfamily/Ribonuclease H"/>
    <property type="match status" value="1"/>
</dbReference>
<dbReference type="PANTHER" id="PTHR46888">
    <property type="entry name" value="ZINC KNUCKLE DOMAINCONTAINING PROTEIN-RELATED"/>
    <property type="match status" value="1"/>
</dbReference>
<reference evidence="3" key="2">
    <citation type="submission" date="2025-08" db="UniProtKB">
        <authorList>
            <consortium name="Ensembl"/>
        </authorList>
    </citation>
    <scope>IDENTIFICATION</scope>
</reference>
<reference evidence="3" key="3">
    <citation type="submission" date="2025-09" db="UniProtKB">
        <authorList>
            <consortium name="Ensembl"/>
        </authorList>
    </citation>
    <scope>IDENTIFICATION</scope>
</reference>
<sequence length="473" mass="52205">MDLSRDPDTFFTLFERVSEARQWPDGDKVLLLQCVLTGKAQEAYSTVCAQEGLTYETVKSAVLKAYELVPEAYRQRFRHWVKSDKQTNVEFVRDLTTHFHRWCAAEKVNTFDGLCQLIIMEQFKNVAPQRVAAYLNEREPATALRAAELADDFLLTHRSGFAGVRERVGDDSSFTRGRFSKSGLARGASASVRPGRSNLCNFCHGEGHWKDQCPLLRRKSGAPSPAPAMLCASAPVEKAVEVGDGDRSGFEPFIIDAQVSLVGSAEYVNIRVLRDTGARHSFIVQSALPFSADTQSGDFIVMRGMELGFVPVPRHNVLLDCDLAKGVFSVGVRPELPLPGVSMILGNDICGGRVWPSGPPPPVVVSEPAVVKALSQFISVFGIPKVIQSDRGSNFCSHMFAQVLKMLGVSHNQSTPYHAQSQGALERFHQTLKSLLRAYCTELDRDWEDGLPWLMLAAREAVQESTGFSPNEL</sequence>
<dbReference type="GO" id="GO:0003676">
    <property type="term" value="F:nucleic acid binding"/>
    <property type="evidence" value="ECO:0007669"/>
    <property type="project" value="InterPro"/>
</dbReference>
<dbReference type="SUPFAM" id="SSF53098">
    <property type="entry name" value="Ribonuclease H-like"/>
    <property type="match status" value="1"/>
</dbReference>
<dbReference type="SUPFAM" id="SSF57756">
    <property type="entry name" value="Retrovirus zinc finger-like domains"/>
    <property type="match status" value="1"/>
</dbReference>
<dbReference type="GO" id="GO:0008270">
    <property type="term" value="F:zinc ion binding"/>
    <property type="evidence" value="ECO:0007669"/>
    <property type="project" value="InterPro"/>
</dbReference>
<dbReference type="PROSITE" id="PS50804">
    <property type="entry name" value="SCAN_BOX"/>
    <property type="match status" value="1"/>
</dbReference>
<feature type="domain" description="SCAN box" evidence="1">
    <location>
        <begin position="74"/>
        <end position="153"/>
    </location>
</feature>
<dbReference type="InterPro" id="IPR036875">
    <property type="entry name" value="Znf_CCHC_sf"/>
</dbReference>
<dbReference type="InterPro" id="IPR038269">
    <property type="entry name" value="SCAN_sf"/>
</dbReference>
<evidence type="ECO:0000313" key="4">
    <source>
        <dbReference type="Proteomes" id="UP000472263"/>
    </source>
</evidence>
<dbReference type="Gene3D" id="1.10.4020.10">
    <property type="entry name" value="DNA breaking-rejoining enzymes"/>
    <property type="match status" value="1"/>
</dbReference>
<evidence type="ECO:0000313" key="3">
    <source>
        <dbReference type="Ensembl" id="ENSMMDP00005042022.1"/>
    </source>
</evidence>
<dbReference type="AlphaFoldDB" id="A0A667ZMH0"/>
<dbReference type="GeneTree" id="ENSGT01050000244855"/>
<name>A0A667ZMH0_9TELE</name>
<organism evidence="3 4">
    <name type="scientific">Myripristis murdjan</name>
    <name type="common">pinecone soldierfish</name>
    <dbReference type="NCBI Taxonomy" id="586833"/>
    <lineage>
        <taxon>Eukaryota</taxon>
        <taxon>Metazoa</taxon>
        <taxon>Chordata</taxon>
        <taxon>Craniata</taxon>
        <taxon>Vertebrata</taxon>
        <taxon>Euteleostomi</taxon>
        <taxon>Actinopterygii</taxon>
        <taxon>Neopterygii</taxon>
        <taxon>Teleostei</taxon>
        <taxon>Neoteleostei</taxon>
        <taxon>Acanthomorphata</taxon>
        <taxon>Holocentriformes</taxon>
        <taxon>Holocentridae</taxon>
        <taxon>Myripristis</taxon>
    </lineage>
</organism>
<reference evidence="3" key="1">
    <citation type="submission" date="2019-06" db="EMBL/GenBank/DDBJ databases">
        <authorList>
            <consortium name="Wellcome Sanger Institute Data Sharing"/>
        </authorList>
    </citation>
    <scope>NUCLEOTIDE SEQUENCE [LARGE SCALE GENOMIC DNA]</scope>
</reference>
<protein>
    <recommendedName>
        <fullName evidence="5">Integrase catalytic domain-containing protein</fullName>
    </recommendedName>
</protein>
<keyword evidence="4" id="KW-1185">Reference proteome</keyword>
<feature type="domain" description="Integrase catalytic" evidence="2">
    <location>
        <begin position="366"/>
        <end position="473"/>
    </location>
</feature>
<dbReference type="Proteomes" id="UP000472263">
    <property type="component" value="Chromosome 3"/>
</dbReference>
<accession>A0A667ZMH0</accession>
<dbReference type="InParanoid" id="A0A667ZMH0"/>
<dbReference type="InterPro" id="IPR001584">
    <property type="entry name" value="Integrase_cat-core"/>
</dbReference>